<keyword evidence="2" id="KW-1185">Reference proteome</keyword>
<evidence type="ECO:0000313" key="1">
    <source>
        <dbReference type="EMBL" id="TQV87712.1"/>
    </source>
</evidence>
<evidence type="ECO:0000313" key="2">
    <source>
        <dbReference type="Proteomes" id="UP000315439"/>
    </source>
</evidence>
<accession>A0A545UE18</accession>
<protein>
    <submittedName>
        <fullName evidence="1">GatB/YqeY domain-containing protein</fullName>
    </submittedName>
</protein>
<dbReference type="RefSeq" id="WP_142893373.1">
    <property type="nucleotide sequence ID" value="NZ_ML660163.1"/>
</dbReference>
<sequence length="148" mass="16394">MSTLVAQIKDGMKEAMRAKDKVRLTAIRMLLAQIKQIEVDERREVTDTDVLAALDKMIKQRKDSIEQFEAAGRNELADNEKQEIEALQAYLPQALSESEINNLVESAIAESGAESMRDMGKVMAILKPQMQGRADMSAVSGQVKAKLS</sequence>
<dbReference type="SUPFAM" id="SSF89095">
    <property type="entry name" value="GatB/YqeY motif"/>
    <property type="match status" value="1"/>
</dbReference>
<gene>
    <name evidence="1" type="ORF">FLL46_10020</name>
</gene>
<dbReference type="InterPro" id="IPR019004">
    <property type="entry name" value="YqeY/Aim41"/>
</dbReference>
<dbReference type="EMBL" id="VIKS01000006">
    <property type="protein sequence ID" value="TQV87712.1"/>
    <property type="molecule type" value="Genomic_DNA"/>
</dbReference>
<dbReference type="Gene3D" id="1.10.1510.10">
    <property type="entry name" value="Uncharacterised protein YqeY/AIM41 PF09424, N-terminal domain"/>
    <property type="match status" value="1"/>
</dbReference>
<dbReference type="InterPro" id="IPR023168">
    <property type="entry name" value="GatB_Yqey_C_2"/>
</dbReference>
<proteinExistence type="predicted"/>
<dbReference type="GO" id="GO:0016884">
    <property type="term" value="F:carbon-nitrogen ligase activity, with glutamine as amido-N-donor"/>
    <property type="evidence" value="ECO:0007669"/>
    <property type="project" value="InterPro"/>
</dbReference>
<dbReference type="OrthoDB" id="9788127at2"/>
<dbReference type="Gene3D" id="1.10.10.410">
    <property type="match status" value="1"/>
</dbReference>
<dbReference type="PANTHER" id="PTHR28055:SF1">
    <property type="entry name" value="ALTERED INHERITANCE OF MITOCHONDRIA PROTEIN 41, MITOCHONDRIAL"/>
    <property type="match status" value="1"/>
</dbReference>
<comment type="caution">
    <text evidence="1">The sequence shown here is derived from an EMBL/GenBank/DDBJ whole genome shotgun (WGS) entry which is preliminary data.</text>
</comment>
<organism evidence="1 2">
    <name type="scientific">Aliikangiella coralliicola</name>
    <dbReference type="NCBI Taxonomy" id="2592383"/>
    <lineage>
        <taxon>Bacteria</taxon>
        <taxon>Pseudomonadati</taxon>
        <taxon>Pseudomonadota</taxon>
        <taxon>Gammaproteobacteria</taxon>
        <taxon>Oceanospirillales</taxon>
        <taxon>Pleioneaceae</taxon>
        <taxon>Aliikangiella</taxon>
    </lineage>
</organism>
<dbReference type="InterPro" id="IPR042184">
    <property type="entry name" value="YqeY/Aim41_N"/>
</dbReference>
<dbReference type="InterPro" id="IPR003789">
    <property type="entry name" value="Asn/Gln_tRNA_amidoTrase-B-like"/>
</dbReference>
<dbReference type="PANTHER" id="PTHR28055">
    <property type="entry name" value="ALTERED INHERITANCE OF MITOCHONDRIA PROTEIN 41, MITOCHONDRIAL"/>
    <property type="match status" value="1"/>
</dbReference>
<dbReference type="Proteomes" id="UP000315439">
    <property type="component" value="Unassembled WGS sequence"/>
</dbReference>
<name>A0A545UE18_9GAMM</name>
<dbReference type="AlphaFoldDB" id="A0A545UE18"/>
<dbReference type="Pfam" id="PF09424">
    <property type="entry name" value="YqeY"/>
    <property type="match status" value="1"/>
</dbReference>
<reference evidence="1 2" key="1">
    <citation type="submission" date="2019-07" db="EMBL/GenBank/DDBJ databases">
        <title>Draft genome for Aliikangiella sp. M105.</title>
        <authorList>
            <person name="Wang G."/>
        </authorList>
    </citation>
    <scope>NUCLEOTIDE SEQUENCE [LARGE SCALE GENOMIC DNA]</scope>
    <source>
        <strain evidence="1 2">M105</strain>
    </source>
</reference>